<organism evidence="1 2">
    <name type="scientific">Romanomermis culicivorax</name>
    <name type="common">Nematode worm</name>
    <dbReference type="NCBI Taxonomy" id="13658"/>
    <lineage>
        <taxon>Eukaryota</taxon>
        <taxon>Metazoa</taxon>
        <taxon>Ecdysozoa</taxon>
        <taxon>Nematoda</taxon>
        <taxon>Enoplea</taxon>
        <taxon>Dorylaimia</taxon>
        <taxon>Mermithida</taxon>
        <taxon>Mermithoidea</taxon>
        <taxon>Mermithidae</taxon>
        <taxon>Romanomermis</taxon>
    </lineage>
</organism>
<sequence>MDAFGHSSSLRSFAFLIVALIIIDRHNRIDGLILCNCSNPGQMFDVDPRSMVPLPSADLQDQLDSNFNVSSGDVTTLADSYSTNTITDSIINAQPLSVAMSLD</sequence>
<dbReference type="Proteomes" id="UP000887565">
    <property type="component" value="Unplaced"/>
</dbReference>
<dbReference type="WBParaSite" id="nRc.2.0.1.t26036-RA">
    <property type="protein sequence ID" value="nRc.2.0.1.t26036-RA"/>
    <property type="gene ID" value="nRc.2.0.1.g26036"/>
</dbReference>
<protein>
    <submittedName>
        <fullName evidence="2">Uncharacterized protein</fullName>
    </submittedName>
</protein>
<reference evidence="2" key="1">
    <citation type="submission" date="2022-11" db="UniProtKB">
        <authorList>
            <consortium name="WormBaseParasite"/>
        </authorList>
    </citation>
    <scope>IDENTIFICATION</scope>
</reference>
<dbReference type="AlphaFoldDB" id="A0A915JIX7"/>
<accession>A0A915JIX7</accession>
<proteinExistence type="predicted"/>
<name>A0A915JIX7_ROMCU</name>
<keyword evidence="1" id="KW-1185">Reference proteome</keyword>
<evidence type="ECO:0000313" key="1">
    <source>
        <dbReference type="Proteomes" id="UP000887565"/>
    </source>
</evidence>
<evidence type="ECO:0000313" key="2">
    <source>
        <dbReference type="WBParaSite" id="nRc.2.0.1.t26036-RA"/>
    </source>
</evidence>